<evidence type="ECO:0000256" key="3">
    <source>
        <dbReference type="ARBA" id="ARBA00022598"/>
    </source>
</evidence>
<dbReference type="GO" id="GO:0004826">
    <property type="term" value="F:phenylalanine-tRNA ligase activity"/>
    <property type="evidence" value="ECO:0007669"/>
    <property type="project" value="UniProtKB-EC"/>
</dbReference>
<dbReference type="SMART" id="SM00874">
    <property type="entry name" value="B5"/>
    <property type="match status" value="1"/>
</dbReference>
<dbReference type="Gene3D" id="3.30.56.10">
    <property type="match status" value="2"/>
</dbReference>
<evidence type="ECO:0000256" key="4">
    <source>
        <dbReference type="ARBA" id="ARBA00022723"/>
    </source>
</evidence>
<keyword evidence="9 12" id="KW-0030">Aminoacyl-tRNA synthetase</keyword>
<dbReference type="PROSITE" id="PS51483">
    <property type="entry name" value="B5"/>
    <property type="match status" value="1"/>
</dbReference>
<dbReference type="RefSeq" id="YP_009684159.1">
    <property type="nucleotide sequence ID" value="NC_044182.1"/>
</dbReference>
<evidence type="ECO:0000256" key="1">
    <source>
        <dbReference type="ARBA" id="ARBA00001946"/>
    </source>
</evidence>
<dbReference type="Gene3D" id="3.30.70.380">
    <property type="entry name" value="Ferrodoxin-fold anticodon-binding domain"/>
    <property type="match status" value="1"/>
</dbReference>
<dbReference type="EMBL" id="MK965908">
    <property type="protein sequence ID" value="QDP13983.1"/>
    <property type="molecule type" value="Genomic_DNA"/>
</dbReference>
<dbReference type="Pfam" id="PF03147">
    <property type="entry name" value="FDX-ACB"/>
    <property type="match status" value="1"/>
</dbReference>
<evidence type="ECO:0000256" key="9">
    <source>
        <dbReference type="ARBA" id="ARBA00023146"/>
    </source>
</evidence>
<dbReference type="GO" id="GO:0005524">
    <property type="term" value="F:ATP binding"/>
    <property type="evidence" value="ECO:0007669"/>
    <property type="project" value="UniProtKB-KW"/>
</dbReference>
<dbReference type="SUPFAM" id="SSF56037">
    <property type="entry name" value="PheT/TilS domain"/>
    <property type="match status" value="1"/>
</dbReference>
<geneLocation type="plastid" evidence="12"/>
<evidence type="ECO:0000256" key="5">
    <source>
        <dbReference type="ARBA" id="ARBA00022741"/>
    </source>
</evidence>
<dbReference type="InterPro" id="IPR036690">
    <property type="entry name" value="Fdx_antiC-bd_sf"/>
</dbReference>
<keyword evidence="3" id="KW-0436">Ligase</keyword>
<keyword evidence="6" id="KW-0067">ATP-binding</keyword>
<dbReference type="SMART" id="SM00873">
    <property type="entry name" value="B3_4"/>
    <property type="match status" value="1"/>
</dbReference>
<dbReference type="Pfam" id="PF17759">
    <property type="entry name" value="tRNA_synthFbeta"/>
    <property type="match status" value="1"/>
</dbReference>
<evidence type="ECO:0000256" key="2">
    <source>
        <dbReference type="ARBA" id="ARBA00012814"/>
    </source>
</evidence>
<dbReference type="GO" id="GO:0003723">
    <property type="term" value="F:RNA binding"/>
    <property type="evidence" value="ECO:0007669"/>
    <property type="project" value="InterPro"/>
</dbReference>
<dbReference type="InterPro" id="IPR041616">
    <property type="entry name" value="PheRS_beta_core"/>
</dbReference>
<dbReference type="Pfam" id="PF03484">
    <property type="entry name" value="B5"/>
    <property type="match status" value="1"/>
</dbReference>
<dbReference type="GO" id="GO:0009328">
    <property type="term" value="C:phenylalanine-tRNA ligase complex"/>
    <property type="evidence" value="ECO:0007669"/>
    <property type="project" value="TreeGrafter"/>
</dbReference>
<reference evidence="13" key="2">
    <citation type="journal article" date="2021" name="Genome Biol. Evol.">
        <title>Genomic rearrangements and sequence evolution across brown algal organelles.</title>
        <authorList>
            <person name="Starko S."/>
            <person name="Bringloe T.T."/>
            <person name="Gomez M.S."/>
            <person name="Darby H."/>
            <person name="Graham S.W."/>
            <person name="Martone P.T."/>
        </authorList>
    </citation>
    <scope>NUCLEOTIDE SEQUENCE</scope>
</reference>
<dbReference type="Gene3D" id="3.30.930.10">
    <property type="entry name" value="Bira Bifunctional Protein, Domain 2"/>
    <property type="match status" value="1"/>
</dbReference>
<evidence type="ECO:0000256" key="7">
    <source>
        <dbReference type="ARBA" id="ARBA00022842"/>
    </source>
</evidence>
<evidence type="ECO:0000313" key="13">
    <source>
        <dbReference type="EMBL" id="QWK42757.1"/>
    </source>
</evidence>
<dbReference type="InterPro" id="IPR005146">
    <property type="entry name" value="B3/B4_tRNA-bd"/>
</dbReference>
<sequence>MYISLKWVQELIGLQNLTLIDLVNRLTLAGFEIESIDKKKYFKSNDLILDISFTANRADVSNMRGLITEILALFNSNLFLQIPTNIKPLILLNSYKKTLNSTQGFYSNSINYRSLLKSRDFECFKHYKILRWEYFLWEHYLQKKSFSKVIKNLTSENLLHSDNCVTLFNMKSQKLRIKESPYWIKKRLLLMGFKPVNNVIDTINYLLLETGQVFFAYDLETLQHLTGTSEIVFVPNYAKEKSLFPIEESKTIELTNNVLVLTINNKMISIVGLIQNYLTLINRDTSYVILQYGLYDSKKIKKSSKILGLRTDYSIKLEKQTDLNLIEQAHLRLMHIFWTQNIKFETMSSNKNIFFNFKNNSSLLSRYVEQSEKKIRIVYENIKRLTGPYNKNTELSNFQIITNLKLLNFKVRFETGRNCYLFIPLTRRIDIEREVDVIEEVVRTIGFNKFEPLKLRNQKIGSLTKIEKLKRQLRNYFINLGFNESIHSIMMKKNSENEIRLKNPLFNESSALRLSLLDGLIEKIQFNQKNIGKSFEAFEFGRVYKHLADGDKKEVEVISGVFGGKNFRSNWGSENSTINWFEAKGLLENFLEKLNISVSIYWNPAKNYGTKFHPNLTTELFIGNQKLGVFGQINPTLALKNNISRKIYLFEMDIEVLNRFSQYKTLINYLPYSSYPISNVDLSFIVKKSLFSQEIEKIISTFGQPLLKSVSLFDYYSKKPIKKGYCSLSFKLQFQSKIRTLSSDEVAEIINPIICYLEKHYDIKFQE</sequence>
<accession>A0A516ICY6</accession>
<dbReference type="SUPFAM" id="SSF54991">
    <property type="entry name" value="Anticodon-binding domain of PheRS"/>
    <property type="match status" value="1"/>
</dbReference>
<dbReference type="AlphaFoldDB" id="A0A516ICY6"/>
<organism evidence="12">
    <name type="scientific">Lessonia spicata</name>
    <dbReference type="NCBI Taxonomy" id="1899210"/>
    <lineage>
        <taxon>Eukaryota</taxon>
        <taxon>Sar</taxon>
        <taxon>Stramenopiles</taxon>
        <taxon>Ochrophyta</taxon>
        <taxon>PX clade</taxon>
        <taxon>Phaeophyceae</taxon>
        <taxon>Laminariales</taxon>
        <taxon>Lessoniaceae</taxon>
        <taxon>Lessonia</taxon>
    </lineage>
</organism>
<dbReference type="EMBL" id="MZ156034">
    <property type="protein sequence ID" value="QWK42757.1"/>
    <property type="molecule type" value="Genomic_DNA"/>
</dbReference>
<dbReference type="InterPro" id="IPR045060">
    <property type="entry name" value="Phe-tRNA-ligase_IIc_bsu"/>
</dbReference>
<dbReference type="GO" id="GO:0006432">
    <property type="term" value="P:phenylalanyl-tRNA aminoacylation"/>
    <property type="evidence" value="ECO:0007669"/>
    <property type="project" value="InterPro"/>
</dbReference>
<dbReference type="InterPro" id="IPR005147">
    <property type="entry name" value="tRNA_synthase_B5-dom"/>
</dbReference>
<dbReference type="Gene3D" id="3.50.40.10">
    <property type="entry name" value="Phenylalanyl-trna Synthetase, Chain B, domain 3"/>
    <property type="match status" value="1"/>
</dbReference>
<dbReference type="GeneID" id="41040318"/>
<keyword evidence="5" id="KW-0547">Nucleotide-binding</keyword>
<proteinExistence type="predicted"/>
<dbReference type="PROSITE" id="PS51447">
    <property type="entry name" value="FDX_ACB"/>
    <property type="match status" value="1"/>
</dbReference>
<keyword evidence="4" id="KW-0479">Metal-binding</keyword>
<gene>
    <name evidence="12" type="primary">syfB</name>
</gene>
<feature type="domain" description="FDX-ACB" evidence="10">
    <location>
        <begin position="673"/>
        <end position="766"/>
    </location>
</feature>
<dbReference type="Pfam" id="PF03483">
    <property type="entry name" value="B3_4"/>
    <property type="match status" value="1"/>
</dbReference>
<dbReference type="InterPro" id="IPR009061">
    <property type="entry name" value="DNA-bd_dom_put_sf"/>
</dbReference>
<dbReference type="EC" id="6.1.1.20" evidence="2"/>
<dbReference type="SUPFAM" id="SSF55681">
    <property type="entry name" value="Class II aaRS and biotin synthetases"/>
    <property type="match status" value="1"/>
</dbReference>
<evidence type="ECO:0000256" key="8">
    <source>
        <dbReference type="ARBA" id="ARBA00022917"/>
    </source>
</evidence>
<dbReference type="SUPFAM" id="SSF46955">
    <property type="entry name" value="Putative DNA-binding domain"/>
    <property type="match status" value="2"/>
</dbReference>
<dbReference type="GO" id="GO:0000287">
    <property type="term" value="F:magnesium ion binding"/>
    <property type="evidence" value="ECO:0007669"/>
    <property type="project" value="InterPro"/>
</dbReference>
<dbReference type="CDD" id="cd00769">
    <property type="entry name" value="PheRS_beta_core"/>
    <property type="match status" value="1"/>
</dbReference>
<keyword evidence="8" id="KW-0648">Protein biosynthesis</keyword>
<keyword evidence="12" id="KW-0934">Plastid</keyword>
<dbReference type="PANTHER" id="PTHR10947">
    <property type="entry name" value="PHENYLALANYL-TRNA SYNTHETASE BETA CHAIN AND LEUCINE-RICH REPEAT-CONTAINING PROTEIN 47"/>
    <property type="match status" value="1"/>
</dbReference>
<keyword evidence="7" id="KW-0460">Magnesium</keyword>
<comment type="cofactor">
    <cofactor evidence="1">
        <name>Mg(2+)</name>
        <dbReference type="ChEBI" id="CHEBI:18420"/>
    </cofactor>
</comment>
<feature type="domain" description="B5" evidence="11">
    <location>
        <begin position="370"/>
        <end position="452"/>
    </location>
</feature>
<dbReference type="InterPro" id="IPR020825">
    <property type="entry name" value="Phe-tRNA_synthase-like_B3/B4"/>
</dbReference>
<evidence type="ECO:0000259" key="11">
    <source>
        <dbReference type="PROSITE" id="PS51483"/>
    </source>
</evidence>
<evidence type="ECO:0000259" key="10">
    <source>
        <dbReference type="PROSITE" id="PS51447"/>
    </source>
</evidence>
<reference evidence="12" key="1">
    <citation type="journal article" date="2019" name="Mitochondrial DNA Part B Resour">
        <title>Analysis of the complete organellar genomes of the economically valuable kelp Lessonia spicata (Lessoniaceae, Phaeophyceae) from Chile.</title>
        <authorList>
            <person name="Tineo D."/>
            <person name="Rubio K.B."/>
            <person name="Melendez J.B."/>
            <person name="Mendoza J.E."/>
            <person name="Silva J.O."/>
            <person name="Perez J."/>
            <person name="Esquerre E.E."/>
            <person name="Perez-Alania M."/>
            <person name="Fernandez S.L."/>
            <person name="Aguilar S.E."/>
            <person name="Chuquizuta F."/>
            <person name="Olano Y.M."/>
            <person name="Hoyos R.P."/>
            <person name="Veneros J.E."/>
            <person name="Garcia L.M."/>
            <person name="Arakaki N."/>
            <person name="Garcia-Candela E."/>
            <person name="Oliva M."/>
            <person name="Mansilla A."/>
            <person name="Calderon M.S."/>
            <person name="Hughey J.R."/>
            <person name="Bustamante D.E."/>
        </authorList>
    </citation>
    <scope>NUCLEOTIDE SEQUENCE</scope>
</reference>
<dbReference type="PANTHER" id="PTHR10947:SF0">
    <property type="entry name" value="PHENYLALANINE--TRNA LIGASE BETA SUBUNIT"/>
    <property type="match status" value="1"/>
</dbReference>
<dbReference type="SMART" id="SM00896">
    <property type="entry name" value="FDX-ACB"/>
    <property type="match status" value="1"/>
</dbReference>
<evidence type="ECO:0000313" key="12">
    <source>
        <dbReference type="EMBL" id="QDP13983.1"/>
    </source>
</evidence>
<dbReference type="InterPro" id="IPR005121">
    <property type="entry name" value="Fdx_antiC-bd"/>
</dbReference>
<name>A0A516ICY6_9PHAE</name>
<protein>
    <recommendedName>
        <fullName evidence="2">phenylalanine--tRNA ligase</fullName>
        <ecNumber evidence="2">6.1.1.20</ecNumber>
    </recommendedName>
</protein>
<dbReference type="InterPro" id="IPR045864">
    <property type="entry name" value="aa-tRNA-synth_II/BPL/LPL"/>
</dbReference>
<evidence type="ECO:0000256" key="6">
    <source>
        <dbReference type="ARBA" id="ARBA00022840"/>
    </source>
</evidence>